<keyword evidence="3" id="KW-1133">Transmembrane helix</keyword>
<keyword evidence="5" id="KW-1185">Reference proteome</keyword>
<dbReference type="InterPro" id="IPR012902">
    <property type="entry name" value="N_methyl_site"/>
</dbReference>
<feature type="transmembrane region" description="Helical" evidence="3">
    <location>
        <begin position="21"/>
        <end position="46"/>
    </location>
</feature>
<dbReference type="EMBL" id="CP065425">
    <property type="protein sequence ID" value="QQZ10701.1"/>
    <property type="molecule type" value="Genomic_DNA"/>
</dbReference>
<evidence type="ECO:0000313" key="5">
    <source>
        <dbReference type="Proteomes" id="UP000595691"/>
    </source>
</evidence>
<gene>
    <name evidence="4" type="ORF">I5776_07335</name>
</gene>
<evidence type="ECO:0000256" key="2">
    <source>
        <dbReference type="ARBA" id="ARBA00023287"/>
    </source>
</evidence>
<evidence type="ECO:0000256" key="3">
    <source>
        <dbReference type="SAM" id="Phobius"/>
    </source>
</evidence>
<reference evidence="4 5" key="1">
    <citation type="submission" date="2020-11" db="EMBL/GenBank/DDBJ databases">
        <title>Taxonomic evaluation of the Bacillus sporothermodurans group of bacteria based on whole genome sequences.</title>
        <authorList>
            <person name="Fiedler G."/>
            <person name="Herbstmann A.-D."/>
            <person name="Doll E."/>
            <person name="Wenning M."/>
            <person name="Brinks E."/>
            <person name="Kabisch J."/>
            <person name="Breitenwieser F."/>
            <person name="Lappann M."/>
            <person name="Boehnlein C."/>
            <person name="Franz C."/>
        </authorList>
    </citation>
    <scope>NUCLEOTIDE SEQUENCE [LARGE SCALE GENOMIC DNA]</scope>
    <source>
        <strain evidence="4 5">JCM 19841</strain>
    </source>
</reference>
<evidence type="ECO:0000313" key="4">
    <source>
        <dbReference type="EMBL" id="QQZ10701.1"/>
    </source>
</evidence>
<protein>
    <submittedName>
        <fullName evidence="4">Prepilin-type N-terminal cleavage/methylation domain-containing protein</fullName>
    </submittedName>
</protein>
<dbReference type="NCBIfam" id="TIGR02532">
    <property type="entry name" value="IV_pilin_GFxxxE"/>
    <property type="match status" value="1"/>
</dbReference>
<dbReference type="Proteomes" id="UP000595691">
    <property type="component" value="Chromosome"/>
</dbReference>
<keyword evidence="2" id="KW-0178">Competence</keyword>
<evidence type="ECO:0000256" key="1">
    <source>
        <dbReference type="ARBA" id="ARBA00004241"/>
    </source>
</evidence>
<dbReference type="Pfam" id="PF07963">
    <property type="entry name" value="N_methyl"/>
    <property type="match status" value="1"/>
</dbReference>
<name>A0ABX7E541_9BACI</name>
<sequence length="208" mass="23599">MIKNIRQALKEPLKAKSFDKRGVTLIELLVTVAISAIFLPVIYSAFITGYKLYEKINIEGQLRDDADYVTSMILNTFYSTPFDVVDSCGSSTKNCIDIKETKETTLTKQNNTNFYDFDQKSYEHNEDVITSTIKLVNFEKNGQSLTGIQINDQLLETSSNFEGSTFSIHCKNDNNVQNCETNGTIELHLQVKDDKHNKVLHLTSEFGF</sequence>
<accession>A0ABX7E541</accession>
<keyword evidence="3" id="KW-0472">Membrane</keyword>
<proteinExistence type="predicted"/>
<comment type="subcellular location">
    <subcellularLocation>
        <location evidence="1">Cell surface</location>
    </subcellularLocation>
</comment>
<keyword evidence="3" id="KW-0812">Transmembrane</keyword>
<organism evidence="4 5">
    <name type="scientific">Heyndrickxia vini</name>
    <dbReference type="NCBI Taxonomy" id="1476025"/>
    <lineage>
        <taxon>Bacteria</taxon>
        <taxon>Bacillati</taxon>
        <taxon>Bacillota</taxon>
        <taxon>Bacilli</taxon>
        <taxon>Bacillales</taxon>
        <taxon>Bacillaceae</taxon>
        <taxon>Heyndrickxia</taxon>
    </lineage>
</organism>
<dbReference type="RefSeq" id="WP_202779860.1">
    <property type="nucleotide sequence ID" value="NZ_CP065425.1"/>
</dbReference>